<evidence type="ECO:0000313" key="1">
    <source>
        <dbReference type="EMBL" id="TBU51579.1"/>
    </source>
</evidence>
<dbReference type="Proteomes" id="UP000292082">
    <property type="component" value="Unassembled WGS sequence"/>
</dbReference>
<organism evidence="1 2">
    <name type="scientific">Dichomitus squalens</name>
    <dbReference type="NCBI Taxonomy" id="114155"/>
    <lineage>
        <taxon>Eukaryota</taxon>
        <taxon>Fungi</taxon>
        <taxon>Dikarya</taxon>
        <taxon>Basidiomycota</taxon>
        <taxon>Agaricomycotina</taxon>
        <taxon>Agaricomycetes</taxon>
        <taxon>Polyporales</taxon>
        <taxon>Polyporaceae</taxon>
        <taxon>Dichomitus</taxon>
    </lineage>
</organism>
<name>A0A4Q9PA74_9APHY</name>
<feature type="non-terminal residue" evidence="1">
    <location>
        <position position="1"/>
    </location>
</feature>
<gene>
    <name evidence="1" type="ORF">BD310DRAFT_834031</name>
</gene>
<dbReference type="AlphaFoldDB" id="A0A4Q9PA74"/>
<evidence type="ECO:0000313" key="2">
    <source>
        <dbReference type="Proteomes" id="UP000292082"/>
    </source>
</evidence>
<protein>
    <submittedName>
        <fullName evidence="1">Uncharacterized protein</fullName>
    </submittedName>
</protein>
<reference evidence="1 2" key="1">
    <citation type="submission" date="2019-01" db="EMBL/GenBank/DDBJ databases">
        <title>Draft genome sequences of three monokaryotic isolates of the white-rot basidiomycete fungus Dichomitus squalens.</title>
        <authorList>
            <consortium name="DOE Joint Genome Institute"/>
            <person name="Lopez S.C."/>
            <person name="Andreopoulos B."/>
            <person name="Pangilinan J."/>
            <person name="Lipzen A."/>
            <person name="Riley R."/>
            <person name="Ahrendt S."/>
            <person name="Ng V."/>
            <person name="Barry K."/>
            <person name="Daum C."/>
            <person name="Grigoriev I.V."/>
            <person name="Hilden K.S."/>
            <person name="Makela M.R."/>
            <person name="de Vries R.P."/>
        </authorList>
    </citation>
    <scope>NUCLEOTIDE SEQUENCE [LARGE SCALE GENOMIC DNA]</scope>
    <source>
        <strain evidence="1 2">CBS 464.89</strain>
    </source>
</reference>
<keyword evidence="2" id="KW-1185">Reference proteome</keyword>
<accession>A0A4Q9PA74</accession>
<dbReference type="EMBL" id="ML145305">
    <property type="protein sequence ID" value="TBU51579.1"/>
    <property type="molecule type" value="Genomic_DNA"/>
</dbReference>
<sequence length="62" mass="6947">HTNGVQQLTGPTVQISLSFVALPDRDLQVFRFLRRAAFKESCDFRATLSGNLAERSVNKTTH</sequence>
<proteinExistence type="predicted"/>